<sequence length="51" mass="5317">MPRIKPVLGLVGTPLLVVSATATMLEINKQTSAFSAIVTIPVAVWEPSLGV</sequence>
<accession>A0ABS1LQZ0</accession>
<dbReference type="RefSeq" id="WP_201850657.1">
    <property type="nucleotide sequence ID" value="NZ_JABBYC010000059.1"/>
</dbReference>
<evidence type="ECO:0000313" key="2">
    <source>
        <dbReference type="Proteomes" id="UP000675409"/>
    </source>
</evidence>
<name>A0ABS1LQZ0_9MICO</name>
<dbReference type="Proteomes" id="UP000675409">
    <property type="component" value="Unassembled WGS sequence"/>
</dbReference>
<comment type="caution">
    <text evidence="1">The sequence shown here is derived from an EMBL/GenBank/DDBJ whole genome shotgun (WGS) entry which is preliminary data.</text>
</comment>
<organism evidence="1 2">
    <name type="scientific">Myceligenerans indicum</name>
    <dbReference type="NCBI Taxonomy" id="2593663"/>
    <lineage>
        <taxon>Bacteria</taxon>
        <taxon>Bacillati</taxon>
        <taxon>Actinomycetota</taxon>
        <taxon>Actinomycetes</taxon>
        <taxon>Micrococcales</taxon>
        <taxon>Promicromonosporaceae</taxon>
        <taxon>Myceligenerans</taxon>
    </lineage>
</organism>
<reference evidence="1 2" key="1">
    <citation type="journal article" date="2021" name="Arch. Microbiol.">
        <title>Myceligenerans indicum sp. nov., an actinobacterium isolated from mangrove sediment of Sundarbans, India.</title>
        <authorList>
            <person name="Asha K."/>
            <person name="Bhadury P."/>
        </authorList>
    </citation>
    <scope>NUCLEOTIDE SEQUENCE [LARGE SCALE GENOMIC DNA]</scope>
    <source>
        <strain evidence="1 2">I2</strain>
    </source>
</reference>
<evidence type="ECO:0000313" key="1">
    <source>
        <dbReference type="EMBL" id="MBL0888499.1"/>
    </source>
</evidence>
<keyword evidence="2" id="KW-1185">Reference proteome</keyword>
<gene>
    <name evidence="1" type="ORF">HGK34_19825</name>
</gene>
<proteinExistence type="predicted"/>
<protein>
    <submittedName>
        <fullName evidence="1">Uncharacterized protein</fullName>
    </submittedName>
</protein>
<dbReference type="EMBL" id="JABBYC010000059">
    <property type="protein sequence ID" value="MBL0888499.1"/>
    <property type="molecule type" value="Genomic_DNA"/>
</dbReference>